<keyword evidence="4" id="KW-0597">Phosphoprotein</keyword>
<evidence type="ECO:0000256" key="4">
    <source>
        <dbReference type="ARBA" id="ARBA00022553"/>
    </source>
</evidence>
<dbReference type="PROSITE" id="PS50075">
    <property type="entry name" value="CARRIER"/>
    <property type="match status" value="1"/>
</dbReference>
<dbReference type="Gene3D" id="2.30.38.10">
    <property type="entry name" value="Luciferase, Domain 3"/>
    <property type="match status" value="1"/>
</dbReference>
<dbReference type="NCBIfam" id="TIGR01733">
    <property type="entry name" value="AA-adenyl-dom"/>
    <property type="match status" value="1"/>
</dbReference>
<dbReference type="FunFam" id="3.30.300.30:FF:000010">
    <property type="entry name" value="Enterobactin synthetase component F"/>
    <property type="match status" value="1"/>
</dbReference>
<dbReference type="InterPro" id="IPR000873">
    <property type="entry name" value="AMP-dep_synth/lig_dom"/>
</dbReference>
<comment type="cofactor">
    <cofactor evidence="1">
        <name>pantetheine 4'-phosphate</name>
        <dbReference type="ChEBI" id="CHEBI:47942"/>
    </cofactor>
</comment>
<evidence type="ECO:0000256" key="2">
    <source>
        <dbReference type="ARBA" id="ARBA00006432"/>
    </source>
</evidence>
<dbReference type="InterPro" id="IPR020806">
    <property type="entry name" value="PKS_PP-bd"/>
</dbReference>
<organism evidence="6 7">
    <name type="scientific">Sphaerimonospora thailandensis</name>
    <dbReference type="NCBI Taxonomy" id="795644"/>
    <lineage>
        <taxon>Bacteria</taxon>
        <taxon>Bacillati</taxon>
        <taxon>Actinomycetota</taxon>
        <taxon>Actinomycetes</taxon>
        <taxon>Streptosporangiales</taxon>
        <taxon>Streptosporangiaceae</taxon>
        <taxon>Sphaerimonospora</taxon>
    </lineage>
</organism>
<dbReference type="InterPro" id="IPR010071">
    <property type="entry name" value="AA_adenyl_dom"/>
</dbReference>
<gene>
    <name evidence="6" type="ORF">Mth01_00400</name>
</gene>
<dbReference type="Gene3D" id="3.30.300.30">
    <property type="match status" value="1"/>
</dbReference>
<dbReference type="InterPro" id="IPR029058">
    <property type="entry name" value="AB_hydrolase_fold"/>
</dbReference>
<keyword evidence="3" id="KW-0596">Phosphopantetheine</keyword>
<dbReference type="GO" id="GO:0005829">
    <property type="term" value="C:cytosol"/>
    <property type="evidence" value="ECO:0007669"/>
    <property type="project" value="TreeGrafter"/>
</dbReference>
<comment type="similarity">
    <text evidence="2">Belongs to the ATP-dependent AMP-binding enzyme family.</text>
</comment>
<dbReference type="InterPro" id="IPR036736">
    <property type="entry name" value="ACP-like_sf"/>
</dbReference>
<dbReference type="SMART" id="SM00823">
    <property type="entry name" value="PKS_PP"/>
    <property type="match status" value="1"/>
</dbReference>
<name>A0A8J3VWW5_9ACTN</name>
<dbReference type="RefSeq" id="WP_239088875.1">
    <property type="nucleotide sequence ID" value="NZ_BOOG01000002.1"/>
</dbReference>
<dbReference type="InterPro" id="IPR025110">
    <property type="entry name" value="AMP-bd_C"/>
</dbReference>
<dbReference type="Gene3D" id="3.40.50.1820">
    <property type="entry name" value="alpha/beta hydrolase"/>
    <property type="match status" value="1"/>
</dbReference>
<evidence type="ECO:0000313" key="7">
    <source>
        <dbReference type="Proteomes" id="UP000610966"/>
    </source>
</evidence>
<dbReference type="PANTHER" id="PTHR45527">
    <property type="entry name" value="NONRIBOSOMAL PEPTIDE SYNTHETASE"/>
    <property type="match status" value="1"/>
</dbReference>
<accession>A0A8J3VWW5</accession>
<dbReference type="Gene3D" id="3.40.50.980">
    <property type="match status" value="2"/>
</dbReference>
<sequence length="595" mass="63767">MRSLTIQGHFAEQVRRTPDAAAVSFGDIRLTYRELDERANRLAYRLLDLGVGPEDPVAVLMERSADLVVATLAILKAGACYLPLHSAYPMERMQRIMNSSGAAVLLTDEAMRGRGLPEAAQVVVATEIGTGGGAGEETADPPVRDPDVETDPAQLAYVIYTSGSTGQPKGVAVTHRDVLGLALDRCWEGGRHERVLMVAPYAFNVSTYELWVPLLHGGEIVVAPPGELDVPLLRRLIAEAGITGVHLTAGLFRVVAEEAPDCLAGVREVLTGGDVIAPTAVRRVLDACPDLVVRAMYGATEATLFSTHSPMTAPFEADTTVPVGRAMDDVRLYILDERLDQVPAEVVGELYIAGRGVARGYHGRADLTAERFVADPFAGPGERMYRTGDLVRRTPEGLLDFVGRANDQVKILGFRVELAEVEATLAACPGLAHVAVVARENGQGDKRLVAYVVPVGAAPDVPALRAHARASLPEYMVPAAFVVVDVLPLTANGKLDRRALPEPDFESALTYRAPLNPRQEVLCSIYAEVLGVPRVGIDDSLFDLGGQSLLAMRLVSRIRTALGVTVPIGVLFDAPTVAGLDEHIENLTRQETAAR</sequence>
<feature type="domain" description="Carrier" evidence="5">
    <location>
        <begin position="513"/>
        <end position="588"/>
    </location>
</feature>
<dbReference type="Proteomes" id="UP000610966">
    <property type="component" value="Unassembled WGS sequence"/>
</dbReference>
<dbReference type="InterPro" id="IPR009081">
    <property type="entry name" value="PP-bd_ACP"/>
</dbReference>
<evidence type="ECO:0000256" key="3">
    <source>
        <dbReference type="ARBA" id="ARBA00022450"/>
    </source>
</evidence>
<protein>
    <recommendedName>
        <fullName evidence="5">Carrier domain-containing protein</fullName>
    </recommendedName>
</protein>
<dbReference type="PROSITE" id="PS00455">
    <property type="entry name" value="AMP_BINDING"/>
    <property type="match status" value="1"/>
</dbReference>
<evidence type="ECO:0000256" key="1">
    <source>
        <dbReference type="ARBA" id="ARBA00001957"/>
    </source>
</evidence>
<dbReference type="SUPFAM" id="SSF56801">
    <property type="entry name" value="Acetyl-CoA synthetase-like"/>
    <property type="match status" value="1"/>
</dbReference>
<dbReference type="Pfam" id="PF13193">
    <property type="entry name" value="AMP-binding_C"/>
    <property type="match status" value="1"/>
</dbReference>
<dbReference type="FunFam" id="1.10.1200.10:FF:000005">
    <property type="entry name" value="Nonribosomal peptide synthetase 1"/>
    <property type="match status" value="1"/>
</dbReference>
<comment type="caution">
    <text evidence="6">The sequence shown here is derived from an EMBL/GenBank/DDBJ whole genome shotgun (WGS) entry which is preliminary data.</text>
</comment>
<dbReference type="CDD" id="cd12117">
    <property type="entry name" value="A_NRPS_Srf_like"/>
    <property type="match status" value="1"/>
</dbReference>
<proteinExistence type="inferred from homology"/>
<dbReference type="InterPro" id="IPR045851">
    <property type="entry name" value="AMP-bd_C_sf"/>
</dbReference>
<dbReference type="GO" id="GO:0043041">
    <property type="term" value="P:amino acid activation for nonribosomal peptide biosynthetic process"/>
    <property type="evidence" value="ECO:0007669"/>
    <property type="project" value="TreeGrafter"/>
</dbReference>
<dbReference type="AlphaFoldDB" id="A0A8J3VWW5"/>
<evidence type="ECO:0000259" key="5">
    <source>
        <dbReference type="PROSITE" id="PS50075"/>
    </source>
</evidence>
<dbReference type="FunFam" id="3.40.50.12780:FF:000012">
    <property type="entry name" value="Non-ribosomal peptide synthetase"/>
    <property type="match status" value="1"/>
</dbReference>
<dbReference type="FunFam" id="3.40.50.980:FF:000001">
    <property type="entry name" value="Non-ribosomal peptide synthetase"/>
    <property type="match status" value="1"/>
</dbReference>
<dbReference type="GO" id="GO:0044550">
    <property type="term" value="P:secondary metabolite biosynthetic process"/>
    <property type="evidence" value="ECO:0007669"/>
    <property type="project" value="UniProtKB-ARBA"/>
</dbReference>
<dbReference type="Pfam" id="PF00550">
    <property type="entry name" value="PP-binding"/>
    <property type="match status" value="1"/>
</dbReference>
<dbReference type="Pfam" id="PF00501">
    <property type="entry name" value="AMP-binding"/>
    <property type="match status" value="1"/>
</dbReference>
<dbReference type="GO" id="GO:0031177">
    <property type="term" value="F:phosphopantetheine binding"/>
    <property type="evidence" value="ECO:0007669"/>
    <property type="project" value="InterPro"/>
</dbReference>
<dbReference type="FunFam" id="2.30.38.10:FF:000001">
    <property type="entry name" value="Non-ribosomal peptide synthetase PvdI"/>
    <property type="match status" value="1"/>
</dbReference>
<reference evidence="6" key="1">
    <citation type="submission" date="2021-01" db="EMBL/GenBank/DDBJ databases">
        <title>Whole genome shotgun sequence of Sphaerimonospora thailandensis NBRC 107569.</title>
        <authorList>
            <person name="Komaki H."/>
            <person name="Tamura T."/>
        </authorList>
    </citation>
    <scope>NUCLEOTIDE SEQUENCE</scope>
    <source>
        <strain evidence="6">NBRC 107569</strain>
    </source>
</reference>
<dbReference type="PANTHER" id="PTHR45527:SF1">
    <property type="entry name" value="FATTY ACID SYNTHASE"/>
    <property type="match status" value="1"/>
</dbReference>
<evidence type="ECO:0000313" key="6">
    <source>
        <dbReference type="EMBL" id="GIH67787.1"/>
    </source>
</evidence>
<dbReference type="EMBL" id="BOOG01000002">
    <property type="protein sequence ID" value="GIH67787.1"/>
    <property type="molecule type" value="Genomic_DNA"/>
</dbReference>
<dbReference type="SUPFAM" id="SSF47336">
    <property type="entry name" value="ACP-like"/>
    <property type="match status" value="1"/>
</dbReference>
<keyword evidence="7" id="KW-1185">Reference proteome</keyword>
<dbReference type="InterPro" id="IPR020845">
    <property type="entry name" value="AMP-binding_CS"/>
</dbReference>